<keyword evidence="2" id="KW-1185">Reference proteome</keyword>
<organism evidence="1 2">
    <name type="scientific">Vararia minispora EC-137</name>
    <dbReference type="NCBI Taxonomy" id="1314806"/>
    <lineage>
        <taxon>Eukaryota</taxon>
        <taxon>Fungi</taxon>
        <taxon>Dikarya</taxon>
        <taxon>Basidiomycota</taxon>
        <taxon>Agaricomycotina</taxon>
        <taxon>Agaricomycetes</taxon>
        <taxon>Russulales</taxon>
        <taxon>Lachnocladiaceae</taxon>
        <taxon>Vararia</taxon>
    </lineage>
</organism>
<reference evidence="1" key="1">
    <citation type="submission" date="2021-02" db="EMBL/GenBank/DDBJ databases">
        <authorList>
            <consortium name="DOE Joint Genome Institute"/>
            <person name="Ahrendt S."/>
            <person name="Looney B.P."/>
            <person name="Miyauchi S."/>
            <person name="Morin E."/>
            <person name="Drula E."/>
            <person name="Courty P.E."/>
            <person name="Chicoki N."/>
            <person name="Fauchery L."/>
            <person name="Kohler A."/>
            <person name="Kuo A."/>
            <person name="Labutti K."/>
            <person name="Pangilinan J."/>
            <person name="Lipzen A."/>
            <person name="Riley R."/>
            <person name="Andreopoulos W."/>
            <person name="He G."/>
            <person name="Johnson J."/>
            <person name="Barry K.W."/>
            <person name="Grigoriev I.V."/>
            <person name="Nagy L."/>
            <person name="Hibbett D."/>
            <person name="Henrissat B."/>
            <person name="Matheny P.B."/>
            <person name="Labbe J."/>
            <person name="Martin F."/>
        </authorList>
    </citation>
    <scope>NUCLEOTIDE SEQUENCE</scope>
    <source>
        <strain evidence="1">EC-137</strain>
    </source>
</reference>
<accession>A0ACB8QAE6</accession>
<dbReference type="Proteomes" id="UP000814128">
    <property type="component" value="Unassembled WGS sequence"/>
</dbReference>
<proteinExistence type="predicted"/>
<comment type="caution">
    <text evidence="1">The sequence shown here is derived from an EMBL/GenBank/DDBJ whole genome shotgun (WGS) entry which is preliminary data.</text>
</comment>
<reference evidence="1" key="2">
    <citation type="journal article" date="2022" name="New Phytol.">
        <title>Evolutionary transition to the ectomycorrhizal habit in the genomes of a hyperdiverse lineage of mushroom-forming fungi.</title>
        <authorList>
            <person name="Looney B."/>
            <person name="Miyauchi S."/>
            <person name="Morin E."/>
            <person name="Drula E."/>
            <person name="Courty P.E."/>
            <person name="Kohler A."/>
            <person name="Kuo A."/>
            <person name="LaButti K."/>
            <person name="Pangilinan J."/>
            <person name="Lipzen A."/>
            <person name="Riley R."/>
            <person name="Andreopoulos W."/>
            <person name="He G."/>
            <person name="Johnson J."/>
            <person name="Nolan M."/>
            <person name="Tritt A."/>
            <person name="Barry K.W."/>
            <person name="Grigoriev I.V."/>
            <person name="Nagy L.G."/>
            <person name="Hibbett D."/>
            <person name="Henrissat B."/>
            <person name="Matheny P.B."/>
            <person name="Labbe J."/>
            <person name="Martin F.M."/>
        </authorList>
    </citation>
    <scope>NUCLEOTIDE SEQUENCE</scope>
    <source>
        <strain evidence="1">EC-137</strain>
    </source>
</reference>
<sequence length="577" mass="63622">MTSSSPSASSNGRVPTTTLQRGRACLSCRRRKIRCDGARPACGSCRRYDRADDCEYDDGYMSPHMLQLQETVSRLEARVQEIAFQDPPEAGSQILLSHRKHPSLRSLRSGSNVQSSVGFFFTCGIKHSRSRSPVAGSVHGVVCMFSAVAIDLMLNHHSRVDAYFRHNKIQNSWFLHEGRFRGNLYLPTDNIASLVPTLVTTVHLWGVRLLGREDLDMHATALLSRALIQLGDALYDMPSQRTVQVIQTHVLLALYLYDAACFLDARTHTAAAASLVLRLGLHKIRSTSQSTLRPFTYVEPIASLMPPPRDAVEEGERIAAFWAVFKQDRISAAILGLPVAVSDIEGTDTQVDTPWPMTIELYEEGMLAAGIRSGGTLKTFLSGLSSNVVQDSSLAQTCKAAALFERATRLVNGWTPDLPMSDEFYAEYVSLSARIDEQKDQRAMGDTPYKTLCVLNGASIQLHTVFAAQSEDARDKCLDAAFAIIQASTLSRLQDIKFLCPATGTIWAAVCRVLINGIISVRSMYADTPMPSLTRRETELVGMLEQMVSLMASFAPISAIMSMYPSNWLLESWLTGV</sequence>
<protein>
    <submittedName>
        <fullName evidence="1">Uncharacterized protein</fullName>
    </submittedName>
</protein>
<name>A0ACB8QAE6_9AGAM</name>
<evidence type="ECO:0000313" key="1">
    <source>
        <dbReference type="EMBL" id="KAI0028804.1"/>
    </source>
</evidence>
<gene>
    <name evidence="1" type="ORF">K488DRAFT_57718</name>
</gene>
<dbReference type="EMBL" id="MU273721">
    <property type="protein sequence ID" value="KAI0028804.1"/>
    <property type="molecule type" value="Genomic_DNA"/>
</dbReference>
<evidence type="ECO:0000313" key="2">
    <source>
        <dbReference type="Proteomes" id="UP000814128"/>
    </source>
</evidence>